<dbReference type="EMBL" id="JBIRGQ010000006">
    <property type="protein sequence ID" value="MFH8549646.1"/>
    <property type="molecule type" value="Genomic_DNA"/>
</dbReference>
<sequence>MAHVAPTSSAAIPHVFGGSAVTRIGTAAVLLGLVYGYWAAAISRDAGPITGGNVLHGIVCAVVVAAVFMGLRMIAPGLPRELRAAAWAAFAGIAFGYLYSLTDATVLRSAAMALAVAAGVFAVMFYRYYTHEKS</sequence>
<organism evidence="2 3">
    <name type="scientific">Streptomyces longisporoflavus</name>
    <dbReference type="NCBI Taxonomy" id="28044"/>
    <lineage>
        <taxon>Bacteria</taxon>
        <taxon>Bacillati</taxon>
        <taxon>Actinomycetota</taxon>
        <taxon>Actinomycetes</taxon>
        <taxon>Kitasatosporales</taxon>
        <taxon>Streptomycetaceae</taxon>
        <taxon>Streptomyces</taxon>
    </lineage>
</organism>
<name>A0ABW7R236_9ACTN</name>
<evidence type="ECO:0000313" key="3">
    <source>
        <dbReference type="Proteomes" id="UP001610818"/>
    </source>
</evidence>
<feature type="transmembrane region" description="Helical" evidence="1">
    <location>
        <begin position="54"/>
        <end position="75"/>
    </location>
</feature>
<keyword evidence="1" id="KW-0812">Transmembrane</keyword>
<keyword evidence="3" id="KW-1185">Reference proteome</keyword>
<keyword evidence="1" id="KW-1133">Transmembrane helix</keyword>
<evidence type="ECO:0000256" key="1">
    <source>
        <dbReference type="SAM" id="Phobius"/>
    </source>
</evidence>
<feature type="transmembrane region" description="Helical" evidence="1">
    <location>
        <begin position="20"/>
        <end position="42"/>
    </location>
</feature>
<evidence type="ECO:0000313" key="2">
    <source>
        <dbReference type="EMBL" id="MFH8549646.1"/>
    </source>
</evidence>
<evidence type="ECO:0008006" key="4">
    <source>
        <dbReference type="Google" id="ProtNLM"/>
    </source>
</evidence>
<keyword evidence="1" id="KW-0472">Membrane</keyword>
<feature type="transmembrane region" description="Helical" evidence="1">
    <location>
        <begin position="106"/>
        <end position="129"/>
    </location>
</feature>
<comment type="caution">
    <text evidence="2">The sequence shown here is derived from an EMBL/GenBank/DDBJ whole genome shotgun (WGS) entry which is preliminary data.</text>
</comment>
<dbReference type="Proteomes" id="UP001610818">
    <property type="component" value="Unassembled WGS sequence"/>
</dbReference>
<accession>A0ABW7R236</accession>
<protein>
    <recommendedName>
        <fullName evidence="4">Integral membrane protein</fullName>
    </recommendedName>
</protein>
<dbReference type="RefSeq" id="WP_397716041.1">
    <property type="nucleotide sequence ID" value="NZ_JBIRGN010000006.1"/>
</dbReference>
<proteinExistence type="predicted"/>
<feature type="transmembrane region" description="Helical" evidence="1">
    <location>
        <begin position="82"/>
        <end position="100"/>
    </location>
</feature>
<gene>
    <name evidence="2" type="ORF">ACH4F9_32040</name>
</gene>
<reference evidence="2 3" key="1">
    <citation type="submission" date="2024-10" db="EMBL/GenBank/DDBJ databases">
        <title>The Natural Products Discovery Center: Release of the First 8490 Sequenced Strains for Exploring Actinobacteria Biosynthetic Diversity.</title>
        <authorList>
            <person name="Kalkreuter E."/>
            <person name="Kautsar S.A."/>
            <person name="Yang D."/>
            <person name="Bader C.D."/>
            <person name="Teijaro C.N."/>
            <person name="Fluegel L."/>
            <person name="Davis C.M."/>
            <person name="Simpson J.R."/>
            <person name="Lauterbach L."/>
            <person name="Steele A.D."/>
            <person name="Gui C."/>
            <person name="Meng S."/>
            <person name="Li G."/>
            <person name="Viehrig K."/>
            <person name="Ye F."/>
            <person name="Su P."/>
            <person name="Kiefer A.F."/>
            <person name="Nichols A."/>
            <person name="Cepeda A.J."/>
            <person name="Yan W."/>
            <person name="Fan B."/>
            <person name="Jiang Y."/>
            <person name="Adhikari A."/>
            <person name="Zheng C.-J."/>
            <person name="Schuster L."/>
            <person name="Cowan T.M."/>
            <person name="Smanski M.J."/>
            <person name="Chevrette M.G."/>
            <person name="De Carvalho L.P.S."/>
            <person name="Shen B."/>
        </authorList>
    </citation>
    <scope>NUCLEOTIDE SEQUENCE [LARGE SCALE GENOMIC DNA]</scope>
    <source>
        <strain evidence="2 3">NPDC017990</strain>
    </source>
</reference>